<feature type="domain" description="AB hydrolase-1" evidence="2">
    <location>
        <begin position="90"/>
        <end position="197"/>
    </location>
</feature>
<organism evidence="3 4">
    <name type="scientific">Cryptosporangium phraense</name>
    <dbReference type="NCBI Taxonomy" id="2593070"/>
    <lineage>
        <taxon>Bacteria</taxon>
        <taxon>Bacillati</taxon>
        <taxon>Actinomycetota</taxon>
        <taxon>Actinomycetes</taxon>
        <taxon>Cryptosporangiales</taxon>
        <taxon>Cryptosporangiaceae</taxon>
        <taxon>Cryptosporangium</taxon>
    </lineage>
</organism>
<name>A0A545AHD7_9ACTN</name>
<sequence length="315" mass="33977">MSQKIQGREDGCGFGFDACRHEEDFHGPPPGDRSGWAALPRSAPGSKARSVTRRITTVDLGKPVLLLTEDQLHLFGSWWSAASAGDSSTLIVFVPGFTGHARVAAVRRLVVRLRRRADILVVELRGHGRSEGRSTMGTSEVLDVAAAVEWGRQRGYRRVVTVGFSFGAAVALCHAALRRSPDERVDAVAAVSTPSRSFVRDTPSMRAVHVLVESVPGRIVARTIFKVRLGPVTSDVPPQPLELMPLIAPTPVLLVHGLADHYFPIEHPLALAAAAGDNATVWLEPGFAHAENRLPVALADRLGWWLSEAGVPTAR</sequence>
<dbReference type="EMBL" id="VIRS01000035">
    <property type="protein sequence ID" value="TQS40731.1"/>
    <property type="molecule type" value="Genomic_DNA"/>
</dbReference>
<evidence type="ECO:0000256" key="1">
    <source>
        <dbReference type="SAM" id="MobiDB-lite"/>
    </source>
</evidence>
<dbReference type="InterPro" id="IPR000073">
    <property type="entry name" value="AB_hydrolase_1"/>
</dbReference>
<evidence type="ECO:0000313" key="3">
    <source>
        <dbReference type="EMBL" id="TQS40731.1"/>
    </source>
</evidence>
<dbReference type="InterPro" id="IPR029058">
    <property type="entry name" value="AB_hydrolase_fold"/>
</dbReference>
<dbReference type="InParanoid" id="A0A545AHD7"/>
<dbReference type="GO" id="GO:0016787">
    <property type="term" value="F:hydrolase activity"/>
    <property type="evidence" value="ECO:0007669"/>
    <property type="project" value="UniProtKB-KW"/>
</dbReference>
<keyword evidence="3" id="KW-0378">Hydrolase</keyword>
<keyword evidence="4" id="KW-1185">Reference proteome</keyword>
<accession>A0A545AHD7</accession>
<evidence type="ECO:0000259" key="2">
    <source>
        <dbReference type="Pfam" id="PF00561"/>
    </source>
</evidence>
<comment type="caution">
    <text evidence="3">The sequence shown here is derived from an EMBL/GenBank/DDBJ whole genome shotgun (WGS) entry which is preliminary data.</text>
</comment>
<reference evidence="3 4" key="1">
    <citation type="submission" date="2019-07" db="EMBL/GenBank/DDBJ databases">
        <title>Cryptosporangium phraense sp. nov., isolated from plant litter.</title>
        <authorList>
            <person name="Suriyachadkun C."/>
        </authorList>
    </citation>
    <scope>NUCLEOTIDE SEQUENCE [LARGE SCALE GENOMIC DNA]</scope>
    <source>
        <strain evidence="3 4">A-T 5661</strain>
    </source>
</reference>
<dbReference type="Gene3D" id="3.40.50.1820">
    <property type="entry name" value="alpha/beta hydrolase"/>
    <property type="match status" value="1"/>
</dbReference>
<dbReference type="Pfam" id="PF00561">
    <property type="entry name" value="Abhydrolase_1"/>
    <property type="match status" value="1"/>
</dbReference>
<gene>
    <name evidence="3" type="ORF">FL583_33370</name>
</gene>
<dbReference type="Proteomes" id="UP000317982">
    <property type="component" value="Unassembled WGS sequence"/>
</dbReference>
<feature type="region of interest" description="Disordered" evidence="1">
    <location>
        <begin position="23"/>
        <end position="50"/>
    </location>
</feature>
<evidence type="ECO:0000313" key="4">
    <source>
        <dbReference type="Proteomes" id="UP000317982"/>
    </source>
</evidence>
<dbReference type="SUPFAM" id="SSF53474">
    <property type="entry name" value="alpha/beta-Hydrolases"/>
    <property type="match status" value="1"/>
</dbReference>
<protein>
    <submittedName>
        <fullName evidence="3">Alpha/beta hydrolase</fullName>
    </submittedName>
</protein>
<dbReference type="AlphaFoldDB" id="A0A545AHD7"/>
<proteinExistence type="predicted"/>
<dbReference type="OrthoDB" id="3366103at2"/>